<evidence type="ECO:0000256" key="1">
    <source>
        <dbReference type="ARBA" id="ARBA00001933"/>
    </source>
</evidence>
<keyword evidence="3" id="KW-0663">Pyridoxal phosphate</keyword>
<proteinExistence type="inferred from homology"/>
<dbReference type="GO" id="GO:0006567">
    <property type="term" value="P:L-threonine catabolic process"/>
    <property type="evidence" value="ECO:0007669"/>
    <property type="project" value="InterPro"/>
</dbReference>
<name>A0A9P9ELF8_9HYPO</name>
<dbReference type="PIRSF" id="PIRSF038940">
    <property type="entry name" value="Low_specificity_LTA"/>
    <property type="match status" value="1"/>
</dbReference>
<dbReference type="AlphaFoldDB" id="A0A9P9ELF8"/>
<keyword evidence="6" id="KW-1185">Reference proteome</keyword>
<reference evidence="5" key="1">
    <citation type="journal article" date="2021" name="Nat. Commun.">
        <title>Genetic determinants of endophytism in the Arabidopsis root mycobiome.</title>
        <authorList>
            <person name="Mesny F."/>
            <person name="Miyauchi S."/>
            <person name="Thiergart T."/>
            <person name="Pickel B."/>
            <person name="Atanasova L."/>
            <person name="Karlsson M."/>
            <person name="Huettel B."/>
            <person name="Barry K.W."/>
            <person name="Haridas S."/>
            <person name="Chen C."/>
            <person name="Bauer D."/>
            <person name="Andreopoulos W."/>
            <person name="Pangilinan J."/>
            <person name="LaButti K."/>
            <person name="Riley R."/>
            <person name="Lipzen A."/>
            <person name="Clum A."/>
            <person name="Drula E."/>
            <person name="Henrissat B."/>
            <person name="Kohler A."/>
            <person name="Grigoriev I.V."/>
            <person name="Martin F.M."/>
            <person name="Hacquard S."/>
        </authorList>
    </citation>
    <scope>NUCLEOTIDE SEQUENCE</scope>
    <source>
        <strain evidence="5">MPI-CAGE-AT-0021</strain>
    </source>
</reference>
<dbReference type="InterPro" id="IPR026273">
    <property type="entry name" value="Low_specificity_L-TA_bact"/>
</dbReference>
<dbReference type="Gene3D" id="3.90.1150.10">
    <property type="entry name" value="Aspartate Aminotransferase, domain 1"/>
    <property type="match status" value="1"/>
</dbReference>
<evidence type="ECO:0000313" key="5">
    <source>
        <dbReference type="EMBL" id="KAH7140340.1"/>
    </source>
</evidence>
<evidence type="ECO:0000313" key="6">
    <source>
        <dbReference type="Proteomes" id="UP000717696"/>
    </source>
</evidence>
<protein>
    <submittedName>
        <fullName evidence="5">Low-specificity L-threonine aldolase</fullName>
    </submittedName>
</protein>
<evidence type="ECO:0000256" key="3">
    <source>
        <dbReference type="ARBA" id="ARBA00022898"/>
    </source>
</evidence>
<evidence type="ECO:0000256" key="2">
    <source>
        <dbReference type="ARBA" id="ARBA00006966"/>
    </source>
</evidence>
<sequence>MNFGSDNYAGAHPAITASLANRASGYAEAYSTSDLDLEVQREFSAIFEREVAVFYVATGTAANCLALASVAKPGGIVLAHHEAHIVVDECGAPEFLTGQTRITPVKGRHGKMDITELRRQAERIAGLDVHGGRLNAISVTQPTESGTVYSLDELDAIAKVAKEQNIPLHMDGARFANGLVSLGCSPAEMTWKRGVDMLSFGGTKNGCWCAEAVVLFDPEKAHEFAFIQKRAAQLLSKSRFVSAQFEAYFDNGLWLDNARHSNKMAADLADGFSRSASSRLVRQPQTNELFVLLKNNNVERLEAEGVVFLRWPGSDEVEIRDDELLCRFVTSFETKSEDINCFLSLIL</sequence>
<dbReference type="Pfam" id="PF01212">
    <property type="entry name" value="Beta_elim_lyase"/>
    <property type="match status" value="1"/>
</dbReference>
<dbReference type="Proteomes" id="UP000717696">
    <property type="component" value="Unassembled WGS sequence"/>
</dbReference>
<dbReference type="PANTHER" id="PTHR48097">
    <property type="entry name" value="L-THREONINE ALDOLASE-RELATED"/>
    <property type="match status" value="1"/>
</dbReference>
<dbReference type="InterPro" id="IPR001597">
    <property type="entry name" value="ArAA_b-elim_lyase/Thr_aldolase"/>
</dbReference>
<organism evidence="5 6">
    <name type="scientific">Dactylonectria estremocensis</name>
    <dbReference type="NCBI Taxonomy" id="1079267"/>
    <lineage>
        <taxon>Eukaryota</taxon>
        <taxon>Fungi</taxon>
        <taxon>Dikarya</taxon>
        <taxon>Ascomycota</taxon>
        <taxon>Pezizomycotina</taxon>
        <taxon>Sordariomycetes</taxon>
        <taxon>Hypocreomycetidae</taxon>
        <taxon>Hypocreales</taxon>
        <taxon>Nectriaceae</taxon>
        <taxon>Dactylonectria</taxon>
    </lineage>
</organism>
<dbReference type="InterPro" id="IPR015424">
    <property type="entry name" value="PyrdxlP-dep_Trfase"/>
</dbReference>
<dbReference type="SUPFAM" id="SSF53383">
    <property type="entry name" value="PLP-dependent transferases"/>
    <property type="match status" value="1"/>
</dbReference>
<dbReference type="InterPro" id="IPR015421">
    <property type="entry name" value="PyrdxlP-dep_Trfase_major"/>
</dbReference>
<feature type="domain" description="Aromatic amino acid beta-eliminating lyase/threonine aldolase" evidence="4">
    <location>
        <begin position="3"/>
        <end position="294"/>
    </location>
</feature>
<evidence type="ECO:0000259" key="4">
    <source>
        <dbReference type="Pfam" id="PF01212"/>
    </source>
</evidence>
<comment type="cofactor">
    <cofactor evidence="1">
        <name>pyridoxal 5'-phosphate</name>
        <dbReference type="ChEBI" id="CHEBI:597326"/>
    </cofactor>
</comment>
<dbReference type="PANTHER" id="PTHR48097:SF5">
    <property type="entry name" value="LOW SPECIFICITY L-THREONINE ALDOLASE"/>
    <property type="match status" value="1"/>
</dbReference>
<accession>A0A9P9ELF8</accession>
<gene>
    <name evidence="5" type="ORF">B0J13DRAFT_63284</name>
</gene>
<comment type="similarity">
    <text evidence="2">Belongs to the threonine aldolase family.</text>
</comment>
<dbReference type="GO" id="GO:0004793">
    <property type="term" value="F:threonine aldolase activity"/>
    <property type="evidence" value="ECO:0007669"/>
    <property type="project" value="InterPro"/>
</dbReference>
<dbReference type="EMBL" id="JAGMUU010000013">
    <property type="protein sequence ID" value="KAH7140340.1"/>
    <property type="molecule type" value="Genomic_DNA"/>
</dbReference>
<comment type="caution">
    <text evidence="5">The sequence shown here is derived from an EMBL/GenBank/DDBJ whole genome shotgun (WGS) entry which is preliminary data.</text>
</comment>
<dbReference type="OrthoDB" id="10261951at2759"/>
<dbReference type="InterPro" id="IPR015422">
    <property type="entry name" value="PyrdxlP-dep_Trfase_small"/>
</dbReference>
<dbReference type="Gene3D" id="3.40.640.10">
    <property type="entry name" value="Type I PLP-dependent aspartate aminotransferase-like (Major domain)"/>
    <property type="match status" value="1"/>
</dbReference>